<sequence length="254" mass="28145">MKRIRHVCQAGTAAERVHALTGGDVLAIADDASVGPLQDIDLLDPRLRAAFWEAVFYGDPDMAGMDWYRELGEIRFQLSTLLREADEIVIWAGHHPTEQLLRRRIHGWLRETSIPVYEVPPGRDDGQPEPGEATGVMPIATIPPDILRQRYQERRLVSAGLQRQLASEWEDWRENGKGIRTLKNGVLTESAIDSVDPAILSLFSQGPLALRRGIGHAMAITGLTDALCHWRIKILLSAGLLKLEEGVISLSSPA</sequence>
<geneLocation type="plasmid" evidence="3 4">
    <name>P1</name>
</geneLocation>
<dbReference type="InterPro" id="IPR022123">
    <property type="entry name" value="DUF3658"/>
</dbReference>
<gene>
    <name evidence="3" type="ORF">AN2335V1_4773</name>
</gene>
<evidence type="ECO:0008006" key="5">
    <source>
        <dbReference type="Google" id="ProtNLM"/>
    </source>
</evidence>
<protein>
    <recommendedName>
        <fullName evidence="5">DUF1835 domain-containing protein</fullName>
    </recommendedName>
</protein>
<dbReference type="AlphaFoldDB" id="A0A9P0VC40"/>
<reference evidence="3" key="1">
    <citation type="submission" date="2022-05" db="EMBL/GenBank/DDBJ databases">
        <authorList>
            <person name="Alioto T."/>
            <person name="Alioto T."/>
            <person name="Gomez Garrido J."/>
        </authorList>
    </citation>
    <scope>NUCLEOTIDE SEQUENCE</scope>
    <source>
        <strain evidence="3">0</strain>
        <plasmid evidence="3">P1</plasmid>
    </source>
</reference>
<organism evidence="3 4">
    <name type="scientific">Klebsiella variicola</name>
    <dbReference type="NCBI Taxonomy" id="244366"/>
    <lineage>
        <taxon>Bacteria</taxon>
        <taxon>Pseudomonadati</taxon>
        <taxon>Pseudomonadota</taxon>
        <taxon>Gammaproteobacteria</taxon>
        <taxon>Enterobacterales</taxon>
        <taxon>Enterobacteriaceae</taxon>
        <taxon>Klebsiella/Raoultella group</taxon>
        <taxon>Klebsiella</taxon>
        <taxon>Klebsiella pneumoniae complex</taxon>
    </lineage>
</organism>
<name>A0A9P0VC40_KLEVA</name>
<dbReference type="Pfam" id="PF12395">
    <property type="entry name" value="DUF3658"/>
    <property type="match status" value="1"/>
</dbReference>
<evidence type="ECO:0000313" key="4">
    <source>
        <dbReference type="Proteomes" id="UP000789617"/>
    </source>
</evidence>
<keyword evidence="4" id="KW-1185">Reference proteome</keyword>
<dbReference type="EMBL" id="OW969750">
    <property type="protein sequence ID" value="CAH6244238.1"/>
    <property type="molecule type" value="Genomic_DNA"/>
</dbReference>
<accession>A0A9P0VC40</accession>
<evidence type="ECO:0000313" key="3">
    <source>
        <dbReference type="EMBL" id="CAH6244238.1"/>
    </source>
</evidence>
<feature type="domain" description="DUF1835" evidence="1">
    <location>
        <begin position="21"/>
        <end position="119"/>
    </location>
</feature>
<evidence type="ECO:0000259" key="1">
    <source>
        <dbReference type="Pfam" id="PF08874"/>
    </source>
</evidence>
<dbReference type="InterPro" id="IPR014973">
    <property type="entry name" value="DUF1835"/>
</dbReference>
<dbReference type="RefSeq" id="WP_111526419.1">
    <property type="nucleotide sequence ID" value="NZ_JAAFAQ010000011.1"/>
</dbReference>
<keyword evidence="3" id="KW-0614">Plasmid</keyword>
<evidence type="ECO:0000259" key="2">
    <source>
        <dbReference type="Pfam" id="PF12395"/>
    </source>
</evidence>
<dbReference type="Proteomes" id="UP000789617">
    <property type="component" value="Plasmid P1"/>
</dbReference>
<dbReference type="Pfam" id="PF08874">
    <property type="entry name" value="DUF1835"/>
    <property type="match status" value="1"/>
</dbReference>
<proteinExistence type="predicted"/>
<feature type="domain" description="DUF3658" evidence="2">
    <location>
        <begin position="152"/>
        <end position="245"/>
    </location>
</feature>